<sequence>MEQPHVSVSFSNTRNKMCDCGHCVVLDNFSEEECLCCREMGEPVAAAQPEGCITEHPEFHLLCLNIAVLRVAYFELRARRDCMDEDIHKRYRYTVYRQFVRWLWGRLGRGHRFVLPSCVVAKIRGTFPTETPTGFKYPEY</sequence>
<evidence type="ECO:0000313" key="3">
    <source>
        <dbReference type="Proteomes" id="UP000821837"/>
    </source>
</evidence>
<proteinExistence type="predicted"/>
<dbReference type="AlphaFoldDB" id="A0A9D4Q419"/>
<accession>A0A9D4Q419</accession>
<gene>
    <name evidence="2" type="ORF">HPB52_000126</name>
</gene>
<comment type="caution">
    <text evidence="2">The sequence shown here is derived from an EMBL/GenBank/DDBJ whole genome shotgun (WGS) entry which is preliminary data.</text>
</comment>
<dbReference type="PANTHER" id="PTHR36981">
    <property type="entry name" value="ZGC:195170"/>
    <property type="match status" value="1"/>
</dbReference>
<dbReference type="InterPro" id="IPR046815">
    <property type="entry name" value="P2RX7_C"/>
</dbReference>
<organism evidence="2 3">
    <name type="scientific">Rhipicephalus sanguineus</name>
    <name type="common">Brown dog tick</name>
    <name type="synonym">Ixodes sanguineus</name>
    <dbReference type="NCBI Taxonomy" id="34632"/>
    <lineage>
        <taxon>Eukaryota</taxon>
        <taxon>Metazoa</taxon>
        <taxon>Ecdysozoa</taxon>
        <taxon>Arthropoda</taxon>
        <taxon>Chelicerata</taxon>
        <taxon>Arachnida</taxon>
        <taxon>Acari</taxon>
        <taxon>Parasitiformes</taxon>
        <taxon>Ixodida</taxon>
        <taxon>Ixodoidea</taxon>
        <taxon>Ixodidae</taxon>
        <taxon>Rhipicephalinae</taxon>
        <taxon>Rhipicephalus</taxon>
        <taxon>Rhipicephalus</taxon>
    </lineage>
</organism>
<name>A0A9D4Q419_RHISA</name>
<dbReference type="Pfam" id="PF20478">
    <property type="entry name" value="P2RX7_C"/>
    <property type="match status" value="1"/>
</dbReference>
<dbReference type="Proteomes" id="UP000821837">
    <property type="component" value="Unassembled WGS sequence"/>
</dbReference>
<feature type="domain" description="P2X purinoreceptor 7 intracellular" evidence="1">
    <location>
        <begin position="10"/>
        <end position="131"/>
    </location>
</feature>
<dbReference type="PANTHER" id="PTHR36981:SF1">
    <property type="entry name" value="P2X PURINORECEPTOR 7 INTRACELLULAR DOMAIN-CONTAINING PROTEIN"/>
    <property type="match status" value="1"/>
</dbReference>
<keyword evidence="3" id="KW-1185">Reference proteome</keyword>
<evidence type="ECO:0000259" key="1">
    <source>
        <dbReference type="Pfam" id="PF20478"/>
    </source>
</evidence>
<dbReference type="VEuPathDB" id="VectorBase:RSAN_044172"/>
<evidence type="ECO:0000313" key="2">
    <source>
        <dbReference type="EMBL" id="KAH7967563.1"/>
    </source>
</evidence>
<reference evidence="2" key="2">
    <citation type="submission" date="2021-09" db="EMBL/GenBank/DDBJ databases">
        <authorList>
            <person name="Jia N."/>
            <person name="Wang J."/>
            <person name="Shi W."/>
            <person name="Du L."/>
            <person name="Sun Y."/>
            <person name="Zhan W."/>
            <person name="Jiang J."/>
            <person name="Wang Q."/>
            <person name="Zhang B."/>
            <person name="Ji P."/>
            <person name="Sakyi L.B."/>
            <person name="Cui X."/>
            <person name="Yuan T."/>
            <person name="Jiang B."/>
            <person name="Yang W."/>
            <person name="Lam T.T.-Y."/>
            <person name="Chang Q."/>
            <person name="Ding S."/>
            <person name="Wang X."/>
            <person name="Zhu J."/>
            <person name="Ruan X."/>
            <person name="Zhao L."/>
            <person name="Wei J."/>
            <person name="Que T."/>
            <person name="Du C."/>
            <person name="Cheng J."/>
            <person name="Dai P."/>
            <person name="Han X."/>
            <person name="Huang E."/>
            <person name="Gao Y."/>
            <person name="Liu J."/>
            <person name="Shao H."/>
            <person name="Ye R."/>
            <person name="Li L."/>
            <person name="Wei W."/>
            <person name="Wang X."/>
            <person name="Wang C."/>
            <person name="Huo Q."/>
            <person name="Li W."/>
            <person name="Guo W."/>
            <person name="Chen H."/>
            <person name="Chen S."/>
            <person name="Zhou L."/>
            <person name="Zhou L."/>
            <person name="Ni X."/>
            <person name="Tian J."/>
            <person name="Zhou Y."/>
            <person name="Sheng Y."/>
            <person name="Liu T."/>
            <person name="Pan Y."/>
            <person name="Xia L."/>
            <person name="Li J."/>
            <person name="Zhao F."/>
            <person name="Cao W."/>
        </authorList>
    </citation>
    <scope>NUCLEOTIDE SEQUENCE</scope>
    <source>
        <strain evidence="2">Rsan-2018</strain>
        <tissue evidence="2">Larvae</tissue>
    </source>
</reference>
<dbReference type="EMBL" id="JABSTV010001248">
    <property type="protein sequence ID" value="KAH7967563.1"/>
    <property type="molecule type" value="Genomic_DNA"/>
</dbReference>
<reference evidence="2" key="1">
    <citation type="journal article" date="2020" name="Cell">
        <title>Large-Scale Comparative Analyses of Tick Genomes Elucidate Their Genetic Diversity and Vector Capacities.</title>
        <authorList>
            <consortium name="Tick Genome and Microbiome Consortium (TIGMIC)"/>
            <person name="Jia N."/>
            <person name="Wang J."/>
            <person name="Shi W."/>
            <person name="Du L."/>
            <person name="Sun Y."/>
            <person name="Zhan W."/>
            <person name="Jiang J.F."/>
            <person name="Wang Q."/>
            <person name="Zhang B."/>
            <person name="Ji P."/>
            <person name="Bell-Sakyi L."/>
            <person name="Cui X.M."/>
            <person name="Yuan T.T."/>
            <person name="Jiang B.G."/>
            <person name="Yang W.F."/>
            <person name="Lam T.T."/>
            <person name="Chang Q.C."/>
            <person name="Ding S.J."/>
            <person name="Wang X.J."/>
            <person name="Zhu J.G."/>
            <person name="Ruan X.D."/>
            <person name="Zhao L."/>
            <person name="Wei J.T."/>
            <person name="Ye R.Z."/>
            <person name="Que T.C."/>
            <person name="Du C.H."/>
            <person name="Zhou Y.H."/>
            <person name="Cheng J.X."/>
            <person name="Dai P.F."/>
            <person name="Guo W.B."/>
            <person name="Han X.H."/>
            <person name="Huang E.J."/>
            <person name="Li L.F."/>
            <person name="Wei W."/>
            <person name="Gao Y.C."/>
            <person name="Liu J.Z."/>
            <person name="Shao H.Z."/>
            <person name="Wang X."/>
            <person name="Wang C.C."/>
            <person name="Yang T.C."/>
            <person name="Huo Q.B."/>
            <person name="Li W."/>
            <person name="Chen H.Y."/>
            <person name="Chen S.E."/>
            <person name="Zhou L.G."/>
            <person name="Ni X.B."/>
            <person name="Tian J.H."/>
            <person name="Sheng Y."/>
            <person name="Liu T."/>
            <person name="Pan Y.S."/>
            <person name="Xia L.Y."/>
            <person name="Li J."/>
            <person name="Zhao F."/>
            <person name="Cao W.C."/>
        </authorList>
    </citation>
    <scope>NUCLEOTIDE SEQUENCE</scope>
    <source>
        <strain evidence="2">Rsan-2018</strain>
    </source>
</reference>
<protein>
    <recommendedName>
        <fullName evidence="1">P2X purinoreceptor 7 intracellular domain-containing protein</fullName>
    </recommendedName>
</protein>